<dbReference type="Gene3D" id="2.60.120.1140">
    <property type="entry name" value="Protein of unknown function DUF192"/>
    <property type="match status" value="1"/>
</dbReference>
<feature type="signal peptide" evidence="1">
    <location>
        <begin position="1"/>
        <end position="22"/>
    </location>
</feature>
<gene>
    <name evidence="2" type="ORF">DVS81_05240</name>
</gene>
<dbReference type="PANTHER" id="PTHR37953:SF1">
    <property type="entry name" value="UPF0127 PROTEIN MJ1496"/>
    <property type="match status" value="1"/>
</dbReference>
<accession>A0A369XQ90</accession>
<name>A0A369XQ90_9PROT</name>
<comment type="caution">
    <text evidence="2">The sequence shown here is derived from an EMBL/GenBank/DDBJ whole genome shotgun (WGS) entry which is preliminary data.</text>
</comment>
<dbReference type="Proteomes" id="UP000253831">
    <property type="component" value="Unassembled WGS sequence"/>
</dbReference>
<dbReference type="PANTHER" id="PTHR37953">
    <property type="entry name" value="UPF0127 PROTEIN MJ1496"/>
    <property type="match status" value="1"/>
</dbReference>
<dbReference type="InterPro" id="IPR038695">
    <property type="entry name" value="Saro_0823-like_sf"/>
</dbReference>
<evidence type="ECO:0000313" key="3">
    <source>
        <dbReference type="Proteomes" id="UP000253831"/>
    </source>
</evidence>
<dbReference type="EMBL" id="QPGA01000006">
    <property type="protein sequence ID" value="RDE51565.1"/>
    <property type="molecule type" value="Genomic_DNA"/>
</dbReference>
<protein>
    <submittedName>
        <fullName evidence="2">DUF192 domain-containing protein</fullName>
    </submittedName>
</protein>
<reference evidence="2 3" key="1">
    <citation type="submission" date="2018-05" db="EMBL/GenBank/DDBJ databases">
        <title>Integrated omic analyses show evidence that a Ca. Accumulibacter phosphatis strain performs denitrification under micro-aerobic conditions.</title>
        <authorList>
            <person name="Camejo P.Y."/>
            <person name="Katherine M.D."/>
            <person name="Daniel N.R."/>
        </authorList>
    </citation>
    <scope>NUCLEOTIDE SEQUENCE [LARGE SCALE GENOMIC DNA]</scope>
    <source>
        <strain evidence="2">UW-LDO-IC</strain>
    </source>
</reference>
<dbReference type="AlphaFoldDB" id="A0A369XQ90"/>
<sequence length="147" mass="16420">MYRLPCFLIALAPLLASLPVSAQLARIELSAGFYRIEAEVAADDANRAQGLMNRRSLPANHGMLFVFAQATRHCMWMRNTYLPLSVAFLDQEGRILNIEKMQPQTEDNHCAAGDARYALEMNLDWFASKGIKPGTRIAGIDKSPRPQ</sequence>
<feature type="chain" id="PRO_5016828089" evidence="1">
    <location>
        <begin position="23"/>
        <end position="147"/>
    </location>
</feature>
<dbReference type="Pfam" id="PF02643">
    <property type="entry name" value="DUF192"/>
    <property type="match status" value="1"/>
</dbReference>
<evidence type="ECO:0000313" key="2">
    <source>
        <dbReference type="EMBL" id="RDE51565.1"/>
    </source>
</evidence>
<organism evidence="2 3">
    <name type="scientific">Candidatus Accumulibacter meliphilus</name>
    <dbReference type="NCBI Taxonomy" id="2211374"/>
    <lineage>
        <taxon>Bacteria</taxon>
        <taxon>Pseudomonadati</taxon>
        <taxon>Pseudomonadota</taxon>
        <taxon>Betaproteobacteria</taxon>
        <taxon>Candidatus Accumulibacter</taxon>
    </lineage>
</organism>
<proteinExistence type="predicted"/>
<keyword evidence="1" id="KW-0732">Signal</keyword>
<dbReference type="InterPro" id="IPR003795">
    <property type="entry name" value="DUF192"/>
</dbReference>
<evidence type="ECO:0000256" key="1">
    <source>
        <dbReference type="SAM" id="SignalP"/>
    </source>
</evidence>